<organism evidence="13 14">
    <name type="scientific">Araneus ventricosus</name>
    <name type="common">Orbweaver spider</name>
    <name type="synonym">Epeira ventricosa</name>
    <dbReference type="NCBI Taxonomy" id="182803"/>
    <lineage>
        <taxon>Eukaryota</taxon>
        <taxon>Metazoa</taxon>
        <taxon>Ecdysozoa</taxon>
        <taxon>Arthropoda</taxon>
        <taxon>Chelicerata</taxon>
        <taxon>Arachnida</taxon>
        <taxon>Araneae</taxon>
        <taxon>Araneomorphae</taxon>
        <taxon>Entelegynae</taxon>
        <taxon>Araneoidea</taxon>
        <taxon>Araneidae</taxon>
        <taxon>Araneus</taxon>
    </lineage>
</organism>
<dbReference type="Pfam" id="PF00023">
    <property type="entry name" value="Ank"/>
    <property type="match status" value="3"/>
</dbReference>
<accession>A0A4Y2NIE4</accession>
<evidence type="ECO:0000256" key="12">
    <source>
        <dbReference type="PROSITE-ProRule" id="PRU00023"/>
    </source>
</evidence>
<keyword evidence="10 12" id="KW-0040">ANK repeat</keyword>
<keyword evidence="11" id="KW-0472">Membrane</keyword>
<feature type="repeat" description="ANK" evidence="12">
    <location>
        <begin position="337"/>
        <end position="369"/>
    </location>
</feature>
<dbReference type="GO" id="GO:0044218">
    <property type="term" value="C:other organism cell membrane"/>
    <property type="evidence" value="ECO:0007669"/>
    <property type="project" value="UniProtKB-KW"/>
</dbReference>
<evidence type="ECO:0000256" key="3">
    <source>
        <dbReference type="ARBA" id="ARBA00022483"/>
    </source>
</evidence>
<evidence type="ECO:0000256" key="5">
    <source>
        <dbReference type="ARBA" id="ARBA00022537"/>
    </source>
</evidence>
<dbReference type="PRINTS" id="PR01415">
    <property type="entry name" value="ANKYRIN"/>
</dbReference>
<evidence type="ECO:0000256" key="6">
    <source>
        <dbReference type="ARBA" id="ARBA00022656"/>
    </source>
</evidence>
<feature type="repeat" description="ANK" evidence="12">
    <location>
        <begin position="110"/>
        <end position="142"/>
    </location>
</feature>
<evidence type="ECO:0000256" key="8">
    <source>
        <dbReference type="ARBA" id="ARBA00022737"/>
    </source>
</evidence>
<evidence type="ECO:0000256" key="2">
    <source>
        <dbReference type="ARBA" id="ARBA00004613"/>
    </source>
</evidence>
<dbReference type="Proteomes" id="UP000499080">
    <property type="component" value="Unassembled WGS sequence"/>
</dbReference>
<evidence type="ECO:0000256" key="4">
    <source>
        <dbReference type="ARBA" id="ARBA00022525"/>
    </source>
</evidence>
<evidence type="ECO:0000256" key="1">
    <source>
        <dbReference type="ARBA" id="ARBA00004175"/>
    </source>
</evidence>
<keyword evidence="8" id="KW-0677">Repeat</keyword>
<keyword evidence="11" id="KW-1053">Target membrane</keyword>
<dbReference type="InterPro" id="IPR036770">
    <property type="entry name" value="Ankyrin_rpt-contain_sf"/>
</dbReference>
<comment type="subcellular location">
    <subcellularLocation>
        <location evidence="2">Secreted</location>
    </subcellularLocation>
    <subcellularLocation>
        <location evidence="1">Target cell membrane</location>
    </subcellularLocation>
</comment>
<feature type="repeat" description="ANK" evidence="12">
    <location>
        <begin position="370"/>
        <end position="402"/>
    </location>
</feature>
<feature type="repeat" description="ANK" evidence="12">
    <location>
        <begin position="228"/>
        <end position="260"/>
    </location>
</feature>
<protein>
    <submittedName>
        <fullName evidence="13">Ankyrin-3</fullName>
    </submittedName>
</protein>
<evidence type="ECO:0000256" key="9">
    <source>
        <dbReference type="ARBA" id="ARBA00023028"/>
    </source>
</evidence>
<dbReference type="PROSITE" id="PS50297">
    <property type="entry name" value="ANK_REP_REGION"/>
    <property type="match status" value="8"/>
</dbReference>
<dbReference type="PROSITE" id="PS50088">
    <property type="entry name" value="ANK_REPEAT"/>
    <property type="match status" value="9"/>
</dbReference>
<feature type="repeat" description="ANK" evidence="12">
    <location>
        <begin position="304"/>
        <end position="336"/>
    </location>
</feature>
<evidence type="ECO:0000313" key="13">
    <source>
        <dbReference type="EMBL" id="GBN39081.1"/>
    </source>
</evidence>
<dbReference type="EMBL" id="BGPR01009286">
    <property type="protein sequence ID" value="GBN39081.1"/>
    <property type="molecule type" value="Genomic_DNA"/>
</dbReference>
<dbReference type="AlphaFoldDB" id="A0A4Y2NIE4"/>
<evidence type="ECO:0000313" key="14">
    <source>
        <dbReference type="Proteomes" id="UP000499080"/>
    </source>
</evidence>
<keyword evidence="5" id="KW-1052">Target cell membrane</keyword>
<evidence type="ECO:0000256" key="11">
    <source>
        <dbReference type="ARBA" id="ARBA00023298"/>
    </source>
</evidence>
<dbReference type="OrthoDB" id="6429599at2759"/>
<dbReference type="GO" id="GO:0006887">
    <property type="term" value="P:exocytosis"/>
    <property type="evidence" value="ECO:0007669"/>
    <property type="project" value="UniProtKB-KW"/>
</dbReference>
<keyword evidence="6" id="KW-0800">Toxin</keyword>
<proteinExistence type="predicted"/>
<feature type="repeat" description="ANK" evidence="12">
    <location>
        <begin position="403"/>
        <end position="435"/>
    </location>
</feature>
<keyword evidence="14" id="KW-1185">Reference proteome</keyword>
<dbReference type="GO" id="GO:0090729">
    <property type="term" value="F:toxin activity"/>
    <property type="evidence" value="ECO:0007669"/>
    <property type="project" value="UniProtKB-KW"/>
</dbReference>
<dbReference type="Gene3D" id="1.25.40.20">
    <property type="entry name" value="Ankyrin repeat-containing domain"/>
    <property type="match status" value="4"/>
</dbReference>
<sequence>MSTQFAKVKYSLYNSDSFQAESDDDVESENSLSNLNARYISRKIQFCKETKVDLETSPLTKSCDESELAGEPAFTLQRLLRDENLDQLKLFLDNLSPEGCKQRINKLDSNKRAPLHYAARYNLAAATQLLIVKGADVNIEGEDGLTPLHFAARYGYNRSNKCLDGETAESPTDNETVISILIEEGAHVNCQDNYGMTPLHYAAMRGNVFATNELLKSSKINTETSDKQEMTALHCAANYNSLDVVEILLNANAHPEATDENSSTPLHLAATTGSKDIIMLLLDAVERHGDSESLRKYIDEKNLSGNTALHLAVIKGHLDIVEVLLKKGADVKSTFDNSCHPLHLAAVSGNVDIVKCLLNHGAAVNCFNNFGETPLHKAAAFNASEVIDFLLKSGADIESHDNAHFTPLLVAVAEGHVDAIKVLLKSNAKIGVLDNMDRSAIFWASQENHPKSLK</sequence>
<feature type="non-terminal residue" evidence="13">
    <location>
        <position position="454"/>
    </location>
</feature>
<dbReference type="Pfam" id="PF12796">
    <property type="entry name" value="Ank_2"/>
    <property type="match status" value="3"/>
</dbReference>
<gene>
    <name evidence="13" type="primary">ANK3_19</name>
    <name evidence="13" type="ORF">AVEN_123295_1</name>
</gene>
<comment type="caution">
    <text evidence="13">The sequence shown here is derived from an EMBL/GenBank/DDBJ whole genome shotgun (WGS) entry which is preliminary data.</text>
</comment>
<keyword evidence="9" id="KW-0638">Presynaptic neurotoxin</keyword>
<dbReference type="SMART" id="SM00248">
    <property type="entry name" value="ANK"/>
    <property type="match status" value="9"/>
</dbReference>
<name>A0A4Y2NIE4_ARAVE</name>
<dbReference type="InterPro" id="IPR002110">
    <property type="entry name" value="Ankyrin_rpt"/>
</dbReference>
<dbReference type="GO" id="GO:0005576">
    <property type="term" value="C:extracellular region"/>
    <property type="evidence" value="ECO:0007669"/>
    <property type="project" value="UniProtKB-SubCell"/>
</dbReference>
<keyword evidence="3" id="KW-0268">Exocytosis</keyword>
<reference evidence="13 14" key="1">
    <citation type="journal article" date="2019" name="Sci. Rep.">
        <title>Orb-weaving spider Araneus ventricosus genome elucidates the spidroin gene catalogue.</title>
        <authorList>
            <person name="Kono N."/>
            <person name="Nakamura H."/>
            <person name="Ohtoshi R."/>
            <person name="Moran D.A.P."/>
            <person name="Shinohara A."/>
            <person name="Yoshida Y."/>
            <person name="Fujiwara M."/>
            <person name="Mori M."/>
            <person name="Tomita M."/>
            <person name="Arakawa K."/>
        </authorList>
    </citation>
    <scope>NUCLEOTIDE SEQUENCE [LARGE SCALE GENOMIC DNA]</scope>
</reference>
<dbReference type="PANTHER" id="PTHR24203:SF45">
    <property type="entry name" value="ANKYRIN REPEAT DOMAIN 6"/>
    <property type="match status" value="1"/>
</dbReference>
<evidence type="ECO:0000256" key="10">
    <source>
        <dbReference type="ARBA" id="ARBA00023043"/>
    </source>
</evidence>
<feature type="repeat" description="ANK" evidence="12">
    <location>
        <begin position="261"/>
        <end position="283"/>
    </location>
</feature>
<evidence type="ECO:0000256" key="7">
    <source>
        <dbReference type="ARBA" id="ARBA00022699"/>
    </source>
</evidence>
<dbReference type="SUPFAM" id="SSF48403">
    <property type="entry name" value="Ankyrin repeat"/>
    <property type="match status" value="1"/>
</dbReference>
<dbReference type="GO" id="GO:0044231">
    <property type="term" value="C:host cell presynaptic membrane"/>
    <property type="evidence" value="ECO:0007669"/>
    <property type="project" value="UniProtKB-KW"/>
</dbReference>
<feature type="repeat" description="ANK" evidence="12">
    <location>
        <begin position="194"/>
        <end position="227"/>
    </location>
</feature>
<dbReference type="PANTHER" id="PTHR24203">
    <property type="entry name" value="ANKYRIN REPEAT FAMILY PROTEIN"/>
    <property type="match status" value="1"/>
</dbReference>
<feature type="repeat" description="ANK" evidence="12">
    <location>
        <begin position="143"/>
        <end position="193"/>
    </location>
</feature>
<keyword evidence="4" id="KW-0964">Secreted</keyword>
<keyword evidence="7" id="KW-0528">Neurotoxin</keyword>